<dbReference type="PANTHER" id="PTHR42784">
    <property type="entry name" value="PYRANOSE 2-OXIDASE"/>
    <property type="match status" value="1"/>
</dbReference>
<feature type="domain" description="Glucose-methanol-choline oxidoreductase C-terminal" evidence="9">
    <location>
        <begin position="458"/>
        <end position="515"/>
    </location>
</feature>
<evidence type="ECO:0000256" key="2">
    <source>
        <dbReference type="ARBA" id="ARBA00010790"/>
    </source>
</evidence>
<accession>A0A840FBQ6</accession>
<keyword evidence="5" id="KW-0560">Oxidoreductase</keyword>
<comment type="caution">
    <text evidence="10">The sequence shown here is derived from an EMBL/GenBank/DDBJ whole genome shotgun (WGS) entry which is preliminary data.</text>
</comment>
<feature type="domain" description="FAD-dependent oxidoreductase 2 FAD-binding" evidence="8">
    <location>
        <begin position="19"/>
        <end position="55"/>
    </location>
</feature>
<dbReference type="PANTHER" id="PTHR42784:SF1">
    <property type="entry name" value="PYRANOSE 2-OXIDASE"/>
    <property type="match status" value="1"/>
</dbReference>
<dbReference type="RefSeq" id="WP_183984355.1">
    <property type="nucleotide sequence ID" value="NZ_JACIEV010000005.1"/>
</dbReference>
<feature type="domain" description="Glucose-methanol-choline oxidoreductase N-terminal" evidence="7">
    <location>
        <begin position="56"/>
        <end position="306"/>
    </location>
</feature>
<organism evidence="10 11">
    <name type="scientific">Sphingomonas jinjuensis</name>
    <dbReference type="NCBI Taxonomy" id="535907"/>
    <lineage>
        <taxon>Bacteria</taxon>
        <taxon>Pseudomonadati</taxon>
        <taxon>Pseudomonadota</taxon>
        <taxon>Alphaproteobacteria</taxon>
        <taxon>Sphingomonadales</taxon>
        <taxon>Sphingomonadaceae</taxon>
        <taxon>Sphingomonas</taxon>
    </lineage>
</organism>
<keyword evidence="3" id="KW-0285">Flavoprotein</keyword>
<gene>
    <name evidence="10" type="ORF">GGQ80_002031</name>
</gene>
<evidence type="ECO:0000256" key="6">
    <source>
        <dbReference type="PIRSR" id="PIRSR000137-2"/>
    </source>
</evidence>
<dbReference type="Proteomes" id="UP000529795">
    <property type="component" value="Unassembled WGS sequence"/>
</dbReference>
<dbReference type="Pfam" id="PF05199">
    <property type="entry name" value="GMC_oxred_C"/>
    <property type="match status" value="1"/>
</dbReference>
<evidence type="ECO:0000256" key="3">
    <source>
        <dbReference type="ARBA" id="ARBA00022630"/>
    </source>
</evidence>
<dbReference type="EMBL" id="JACIEV010000005">
    <property type="protein sequence ID" value="MBB4154121.1"/>
    <property type="molecule type" value="Genomic_DNA"/>
</dbReference>
<dbReference type="InterPro" id="IPR003953">
    <property type="entry name" value="FAD-dep_OxRdtase_2_FAD-bd"/>
</dbReference>
<dbReference type="InterPro" id="IPR000172">
    <property type="entry name" value="GMC_OxRdtase_N"/>
</dbReference>
<sequence>MSAPITSIDPSVAKERLWDVIVIGTGMGGATTAYSLARQGFSVLMLERGQAAFGSTDDPEHEDVTQRLDQGRWPERAFGQIDATHSQPFLPLGCGIGGSTLFFGAAMERFERSDFEDVAGNPHPTGGWPIQYDEFRPWYEAAERLYRVHGTHDPLGDPTPCTLPRPGTASEQDQFFMRDFAAAGLHPYRVHVGIAYKPGCHECLGRICPMKCKSDARTICVEPAVEHHGASLLDRCEVLRIDADRERVTSIACVRDGEPLSLRARQVVLSAGTYRSASMLLASKNEAWPSGLGNRSDLVGRYLMFHSSDWFAVWPKRSGSTAGFRKAIGFRDLYAADGMRLGSVQSTGLPAGYGNVLIYLYRWFDLSPLRRFRFLRPFLRIPAKIASILFGNATIFAMIMEDFGDVENRIVHDPQRPGRIVFRYRVSKDMAERTSAARRLVKQRMPGFRKYWLQPDVMVDLGHPSGTCRFGNDPATSVLDRNCRVHGIDNLYVVDGSFMPSSGGANPSLTIAANALRVAEAIGDRLRRDASVASAAQELA</sequence>
<keyword evidence="4 6" id="KW-0274">FAD</keyword>
<proteinExistence type="inferred from homology"/>
<dbReference type="AlphaFoldDB" id="A0A840FBQ6"/>
<dbReference type="Gene3D" id="3.50.50.60">
    <property type="entry name" value="FAD/NAD(P)-binding domain"/>
    <property type="match status" value="2"/>
</dbReference>
<evidence type="ECO:0000259" key="7">
    <source>
        <dbReference type="Pfam" id="PF00732"/>
    </source>
</evidence>
<keyword evidence="11" id="KW-1185">Reference proteome</keyword>
<evidence type="ECO:0000256" key="4">
    <source>
        <dbReference type="ARBA" id="ARBA00022827"/>
    </source>
</evidence>
<dbReference type="PIRSF" id="PIRSF000137">
    <property type="entry name" value="Alcohol_oxidase"/>
    <property type="match status" value="1"/>
</dbReference>
<dbReference type="InterPro" id="IPR036188">
    <property type="entry name" value="FAD/NAD-bd_sf"/>
</dbReference>
<feature type="binding site" evidence="6">
    <location>
        <position position="238"/>
    </location>
    <ligand>
        <name>FAD</name>
        <dbReference type="ChEBI" id="CHEBI:57692"/>
    </ligand>
</feature>
<reference evidence="10 11" key="1">
    <citation type="submission" date="2020-08" db="EMBL/GenBank/DDBJ databases">
        <title>Genomic Encyclopedia of Type Strains, Phase IV (KMG-IV): sequencing the most valuable type-strain genomes for metagenomic binning, comparative biology and taxonomic classification.</title>
        <authorList>
            <person name="Goeker M."/>
        </authorList>
    </citation>
    <scope>NUCLEOTIDE SEQUENCE [LARGE SCALE GENOMIC DNA]</scope>
    <source>
        <strain evidence="10 11">YC6723</strain>
    </source>
</reference>
<evidence type="ECO:0000259" key="9">
    <source>
        <dbReference type="Pfam" id="PF05199"/>
    </source>
</evidence>
<evidence type="ECO:0000313" key="10">
    <source>
        <dbReference type="EMBL" id="MBB4154121.1"/>
    </source>
</evidence>
<comment type="cofactor">
    <cofactor evidence="1 6">
        <name>FAD</name>
        <dbReference type="ChEBI" id="CHEBI:57692"/>
    </cofactor>
</comment>
<dbReference type="Pfam" id="PF00732">
    <property type="entry name" value="GMC_oxred_N"/>
    <property type="match status" value="1"/>
</dbReference>
<evidence type="ECO:0000256" key="5">
    <source>
        <dbReference type="ARBA" id="ARBA00023002"/>
    </source>
</evidence>
<feature type="binding site" evidence="6">
    <location>
        <position position="496"/>
    </location>
    <ligand>
        <name>FAD</name>
        <dbReference type="ChEBI" id="CHEBI:57692"/>
    </ligand>
</feature>
<protein>
    <submittedName>
        <fullName evidence="10">Choline dehydrogenase-like flavoprotein</fullName>
    </submittedName>
</protein>
<dbReference type="GO" id="GO:0050660">
    <property type="term" value="F:flavin adenine dinucleotide binding"/>
    <property type="evidence" value="ECO:0007669"/>
    <property type="project" value="InterPro"/>
</dbReference>
<dbReference type="SUPFAM" id="SSF51905">
    <property type="entry name" value="FAD/NAD(P)-binding domain"/>
    <property type="match status" value="1"/>
</dbReference>
<dbReference type="InterPro" id="IPR012132">
    <property type="entry name" value="GMC_OxRdtase"/>
</dbReference>
<evidence type="ECO:0000259" key="8">
    <source>
        <dbReference type="Pfam" id="PF00890"/>
    </source>
</evidence>
<dbReference type="GO" id="GO:0016614">
    <property type="term" value="F:oxidoreductase activity, acting on CH-OH group of donors"/>
    <property type="evidence" value="ECO:0007669"/>
    <property type="project" value="InterPro"/>
</dbReference>
<dbReference type="InterPro" id="IPR051473">
    <property type="entry name" value="P2Ox-like"/>
</dbReference>
<dbReference type="InterPro" id="IPR007867">
    <property type="entry name" value="GMC_OxRtase_C"/>
</dbReference>
<comment type="similarity">
    <text evidence="2">Belongs to the GMC oxidoreductase family.</text>
</comment>
<evidence type="ECO:0000256" key="1">
    <source>
        <dbReference type="ARBA" id="ARBA00001974"/>
    </source>
</evidence>
<dbReference type="Pfam" id="PF00890">
    <property type="entry name" value="FAD_binding_2"/>
    <property type="match status" value="1"/>
</dbReference>
<name>A0A840FBQ6_9SPHN</name>
<evidence type="ECO:0000313" key="11">
    <source>
        <dbReference type="Proteomes" id="UP000529795"/>
    </source>
</evidence>